<feature type="transmembrane region" description="Helical" evidence="2">
    <location>
        <begin position="78"/>
        <end position="100"/>
    </location>
</feature>
<feature type="transmembrane region" description="Helical" evidence="2">
    <location>
        <begin position="139"/>
        <end position="158"/>
    </location>
</feature>
<protein>
    <recommendedName>
        <fullName evidence="5">DUF2339 domain-containing protein</fullName>
    </recommendedName>
</protein>
<feature type="transmembrane region" description="Helical" evidence="2">
    <location>
        <begin position="436"/>
        <end position="457"/>
    </location>
</feature>
<feature type="transmembrane region" description="Helical" evidence="2">
    <location>
        <begin position="304"/>
        <end position="321"/>
    </location>
</feature>
<proteinExistence type="predicted"/>
<reference evidence="3 4" key="1">
    <citation type="journal article" date="2016" name="C (Basel)">
        <title>Selective Growth of and Electricity Production by Marine Exoelectrogenic Bacteria in Self-Aggregated Hydrogel of Microbially Reduced Graphene Oxide.</title>
        <authorList>
            <person name="Yoshida N."/>
            <person name="Goto Y."/>
            <person name="Miyata Y."/>
        </authorList>
    </citation>
    <scope>NUCLEOTIDE SEQUENCE [LARGE SCALE GENOMIC DNA]</scope>
    <source>
        <strain evidence="3 4">NIT-T3</strain>
    </source>
</reference>
<dbReference type="PANTHER" id="PTHR38434">
    <property type="entry name" value="BLL2549 PROTEIN"/>
    <property type="match status" value="1"/>
</dbReference>
<feature type="transmembrane region" description="Helical" evidence="2">
    <location>
        <begin position="327"/>
        <end position="347"/>
    </location>
</feature>
<feature type="transmembrane region" description="Helical" evidence="2">
    <location>
        <begin position="112"/>
        <end position="132"/>
    </location>
</feature>
<dbReference type="EMBL" id="AP024355">
    <property type="protein sequence ID" value="BCR03632.1"/>
    <property type="molecule type" value="Genomic_DNA"/>
</dbReference>
<feature type="transmembrane region" description="Helical" evidence="2">
    <location>
        <begin position="490"/>
        <end position="508"/>
    </location>
</feature>
<organism evidence="3 4">
    <name type="scientific">Desulfuromonas versatilis</name>
    <dbReference type="NCBI Taxonomy" id="2802975"/>
    <lineage>
        <taxon>Bacteria</taxon>
        <taxon>Pseudomonadati</taxon>
        <taxon>Thermodesulfobacteriota</taxon>
        <taxon>Desulfuromonadia</taxon>
        <taxon>Desulfuromonadales</taxon>
        <taxon>Desulfuromonadaceae</taxon>
        <taxon>Desulfuromonas</taxon>
    </lineage>
</organism>
<dbReference type="PANTHER" id="PTHR38434:SF1">
    <property type="entry name" value="BLL2549 PROTEIN"/>
    <property type="match status" value="1"/>
</dbReference>
<dbReference type="RefSeq" id="WP_221251097.1">
    <property type="nucleotide sequence ID" value="NZ_AP024355.1"/>
</dbReference>
<evidence type="ECO:0000256" key="1">
    <source>
        <dbReference type="SAM" id="MobiDB-lite"/>
    </source>
</evidence>
<feature type="region of interest" description="Disordered" evidence="1">
    <location>
        <begin position="22"/>
        <end position="74"/>
    </location>
</feature>
<feature type="transmembrane region" description="Helical" evidence="2">
    <location>
        <begin position="269"/>
        <end position="292"/>
    </location>
</feature>
<dbReference type="Proteomes" id="UP001319827">
    <property type="component" value="Chromosome"/>
</dbReference>
<evidence type="ECO:0000256" key="2">
    <source>
        <dbReference type="SAM" id="Phobius"/>
    </source>
</evidence>
<feature type="transmembrane region" description="Helical" evidence="2">
    <location>
        <begin position="466"/>
        <end position="484"/>
    </location>
</feature>
<evidence type="ECO:0008006" key="5">
    <source>
        <dbReference type="Google" id="ProtNLM"/>
    </source>
</evidence>
<feature type="transmembrane region" description="Helical" evidence="2">
    <location>
        <begin position="383"/>
        <end position="401"/>
    </location>
</feature>
<gene>
    <name evidence="3" type="ORF">DESUT3_07010</name>
</gene>
<reference evidence="3 4" key="2">
    <citation type="journal article" date="2021" name="Int. J. Syst. Evol. Microbiol.">
        <title>Isolation and Polyphasic Characterization of Desulfuromonas versatilis sp. Nov., an Electrogenic Bacteria Capable of Versatile Metabolism Isolated from a Graphene Oxide-Reducing Enrichment Culture.</title>
        <authorList>
            <person name="Xie L."/>
            <person name="Yoshida N."/>
            <person name="Ishii S."/>
            <person name="Meng L."/>
        </authorList>
    </citation>
    <scope>NUCLEOTIDE SEQUENCE [LARGE SCALE GENOMIC DNA]</scope>
    <source>
        <strain evidence="3 4">NIT-T3</strain>
    </source>
</reference>
<feature type="transmembrane region" description="Helical" evidence="2">
    <location>
        <begin position="164"/>
        <end position="185"/>
    </location>
</feature>
<feature type="transmembrane region" description="Helical" evidence="2">
    <location>
        <begin position="359"/>
        <end position="377"/>
    </location>
</feature>
<evidence type="ECO:0000313" key="3">
    <source>
        <dbReference type="EMBL" id="BCR03632.1"/>
    </source>
</evidence>
<dbReference type="InterPro" id="IPR019286">
    <property type="entry name" value="DUF2339_TM"/>
</dbReference>
<feature type="transmembrane region" description="Helical" evidence="2">
    <location>
        <begin position="192"/>
        <end position="212"/>
    </location>
</feature>
<accession>A0ABN6DU38</accession>
<name>A0ABN6DU38_9BACT</name>
<feature type="transmembrane region" description="Helical" evidence="2">
    <location>
        <begin position="218"/>
        <end position="235"/>
    </location>
</feature>
<keyword evidence="4" id="KW-1185">Reference proteome</keyword>
<feature type="transmembrane region" description="Helical" evidence="2">
    <location>
        <begin position="542"/>
        <end position="561"/>
    </location>
</feature>
<feature type="transmembrane region" description="Helical" evidence="2">
    <location>
        <begin position="520"/>
        <end position="536"/>
    </location>
</feature>
<dbReference type="Pfam" id="PF10101">
    <property type="entry name" value="DUF2339"/>
    <property type="match status" value="1"/>
</dbReference>
<keyword evidence="2" id="KW-0472">Membrane</keyword>
<feature type="transmembrane region" description="Helical" evidence="2">
    <location>
        <begin position="240"/>
        <end position="257"/>
    </location>
</feature>
<evidence type="ECO:0000313" key="4">
    <source>
        <dbReference type="Proteomes" id="UP001319827"/>
    </source>
</evidence>
<keyword evidence="2" id="KW-0812">Transmembrane</keyword>
<keyword evidence="2" id="KW-1133">Transmembrane helix</keyword>
<feature type="transmembrane region" description="Helical" evidence="2">
    <location>
        <begin position="408"/>
        <end position="430"/>
    </location>
</feature>
<sequence length="572" mass="61812">MSDLDKRLEALEARLERLEKLLAGGAPPRPVAPPAEEDPGFVFEPLDEPPLAGRRRPHPPKRTTIPPRAPRARPSRQLSVTNILGWGGVAALVLAAAYLVKLGIDLGWLSPARQIGLTVLGALGLIGTGIALRRADRGYASLLPAGGVVILFLATYGAHLYYRLIPVPLAAGAIILVCLGSLWLCRFFESELYALFAVAGSYSAPLLLAGLRGSILDLAIYFSAWALVFSIYAVWVGRRLVYLVALYLGLIIFDLVWRFDWAATARHHWVEAFGFQCVQFVIFAGATTAFSIRRASPLDRNTALAHLPALLIFYVLQYTLLDRFLPAWAPWIAVASAAVLALAYWGVRRSLGGESSGGRLLLSSYVALVMLHAGYLQSVPLRWQPWVGLVLAAVVAGHTLARGGRYALGWPILGAVGLIYASNLMRVVLLADLARVPGSGLLVIAYAAELYGGFWLVRRARLNERWAIALVYGGHVCAMAAAVHLFANQLAVSLCWGLLALACLFLALARRDKILGQSSLLVFAASAAKVLLYDLAGAPPLVRIACLLVLGVSFYLGGWLYKRVSALEEKPG</sequence>